<evidence type="ECO:0000256" key="3">
    <source>
        <dbReference type="ARBA" id="ARBA00022679"/>
    </source>
</evidence>
<comment type="caution">
    <text evidence="7">The sequence shown here is derived from an EMBL/GenBank/DDBJ whole genome shotgun (WGS) entry which is preliminary data.</text>
</comment>
<dbReference type="AlphaFoldDB" id="A0A0R1TXS6"/>
<name>A0A0R1TXS6_9LACO</name>
<dbReference type="CDD" id="cd16917">
    <property type="entry name" value="HATPase_UhpB-NarQ-NarX-like"/>
    <property type="match status" value="1"/>
</dbReference>
<protein>
    <recommendedName>
        <fullName evidence="2">histidine kinase</fullName>
        <ecNumber evidence="2">2.7.13.3</ecNumber>
    </recommendedName>
</protein>
<dbReference type="GO" id="GO:0000160">
    <property type="term" value="P:phosphorelay signal transduction system"/>
    <property type="evidence" value="ECO:0007669"/>
    <property type="project" value="UniProtKB-KW"/>
</dbReference>
<dbReference type="SUPFAM" id="SSF55874">
    <property type="entry name" value="ATPase domain of HSP90 chaperone/DNA topoisomerase II/histidine kinase"/>
    <property type="match status" value="1"/>
</dbReference>
<keyword evidence="5" id="KW-0902">Two-component regulatory system</keyword>
<evidence type="ECO:0000259" key="6">
    <source>
        <dbReference type="SMART" id="SM00387"/>
    </source>
</evidence>
<dbReference type="SMART" id="SM00387">
    <property type="entry name" value="HATPase_c"/>
    <property type="match status" value="1"/>
</dbReference>
<dbReference type="Pfam" id="PF02518">
    <property type="entry name" value="HATPase_c"/>
    <property type="match status" value="1"/>
</dbReference>
<comment type="catalytic activity">
    <reaction evidence="1">
        <text>ATP + protein L-histidine = ADP + protein N-phospho-L-histidine.</text>
        <dbReference type="EC" id="2.7.13.3"/>
    </reaction>
</comment>
<keyword evidence="4" id="KW-0418">Kinase</keyword>
<dbReference type="GO" id="GO:0004673">
    <property type="term" value="F:protein histidine kinase activity"/>
    <property type="evidence" value="ECO:0007669"/>
    <property type="project" value="UniProtKB-EC"/>
</dbReference>
<dbReference type="InterPro" id="IPR036890">
    <property type="entry name" value="HATPase_C_sf"/>
</dbReference>
<evidence type="ECO:0000256" key="4">
    <source>
        <dbReference type="ARBA" id="ARBA00022777"/>
    </source>
</evidence>
<gene>
    <name evidence="7" type="ORF">FC32_GL000846</name>
</gene>
<evidence type="ECO:0000256" key="5">
    <source>
        <dbReference type="ARBA" id="ARBA00023012"/>
    </source>
</evidence>
<dbReference type="RefSeq" id="WP_025087110.1">
    <property type="nucleotide sequence ID" value="NZ_AZFT01000053.1"/>
</dbReference>
<feature type="domain" description="Histidine kinase/HSP90-like ATPase" evidence="6">
    <location>
        <begin position="38"/>
        <end position="128"/>
    </location>
</feature>
<dbReference type="PANTHER" id="PTHR24421:SF10">
    <property type="entry name" value="NITRATE_NITRITE SENSOR PROTEIN NARQ"/>
    <property type="match status" value="1"/>
</dbReference>
<proteinExistence type="predicted"/>
<sequence length="129" mass="14351">MKHETLLQTLHVASDNLKQAKITLLVENETRAMSFDQEVQQTIGAVLNEAVTNAIRYSEASFLKVIFDESPEKYHVIIKDDGVGFKAGKKEESFGLSGIKQRIQKLGGTCMFKNNNGAQIILTIPKKRG</sequence>
<dbReference type="EMBL" id="AZFT01000053">
    <property type="protein sequence ID" value="KRL83592.1"/>
    <property type="molecule type" value="Genomic_DNA"/>
</dbReference>
<dbReference type="InterPro" id="IPR003594">
    <property type="entry name" value="HATPase_dom"/>
</dbReference>
<reference evidence="7 8" key="1">
    <citation type="journal article" date="2015" name="Genome Announc.">
        <title>Expanding the biotechnology potential of lactobacilli through comparative genomics of 213 strains and associated genera.</title>
        <authorList>
            <person name="Sun Z."/>
            <person name="Harris H.M."/>
            <person name="McCann A."/>
            <person name="Guo C."/>
            <person name="Argimon S."/>
            <person name="Zhang W."/>
            <person name="Yang X."/>
            <person name="Jeffery I.B."/>
            <person name="Cooney J.C."/>
            <person name="Kagawa T.F."/>
            <person name="Liu W."/>
            <person name="Song Y."/>
            <person name="Salvetti E."/>
            <person name="Wrobel A."/>
            <person name="Rasinkangas P."/>
            <person name="Parkhill J."/>
            <person name="Rea M.C."/>
            <person name="O'Sullivan O."/>
            <person name="Ritari J."/>
            <person name="Douillard F.P."/>
            <person name="Paul Ross R."/>
            <person name="Yang R."/>
            <person name="Briner A.E."/>
            <person name="Felis G.E."/>
            <person name="de Vos W.M."/>
            <person name="Barrangou R."/>
            <person name="Klaenhammer T.R."/>
            <person name="Caufield P.W."/>
            <person name="Cui Y."/>
            <person name="Zhang H."/>
            <person name="O'Toole P.W."/>
        </authorList>
    </citation>
    <scope>NUCLEOTIDE SEQUENCE [LARGE SCALE GENOMIC DNA]</scope>
    <source>
        <strain evidence="7 8">DSM 16634</strain>
    </source>
</reference>
<organism evidence="7 8">
    <name type="scientific">Ligilactobacillus apodemi DSM 16634 = JCM 16172</name>
    <dbReference type="NCBI Taxonomy" id="1423724"/>
    <lineage>
        <taxon>Bacteria</taxon>
        <taxon>Bacillati</taxon>
        <taxon>Bacillota</taxon>
        <taxon>Bacilli</taxon>
        <taxon>Lactobacillales</taxon>
        <taxon>Lactobacillaceae</taxon>
        <taxon>Ligilactobacillus</taxon>
    </lineage>
</organism>
<keyword evidence="3" id="KW-0808">Transferase</keyword>
<evidence type="ECO:0000313" key="7">
    <source>
        <dbReference type="EMBL" id="KRL83592.1"/>
    </source>
</evidence>
<dbReference type="EC" id="2.7.13.3" evidence="2"/>
<dbReference type="PATRIC" id="fig|1423724.4.peg.885"/>
<accession>A0A0R1TXS6</accession>
<evidence type="ECO:0000313" key="8">
    <source>
        <dbReference type="Proteomes" id="UP000051324"/>
    </source>
</evidence>
<dbReference type="Gene3D" id="3.30.565.10">
    <property type="entry name" value="Histidine kinase-like ATPase, C-terminal domain"/>
    <property type="match status" value="1"/>
</dbReference>
<dbReference type="PANTHER" id="PTHR24421">
    <property type="entry name" value="NITRATE/NITRITE SENSOR PROTEIN NARX-RELATED"/>
    <property type="match status" value="1"/>
</dbReference>
<dbReference type="STRING" id="1423724.FC32_GL000846"/>
<dbReference type="InterPro" id="IPR050482">
    <property type="entry name" value="Sensor_HK_TwoCompSys"/>
</dbReference>
<evidence type="ECO:0000256" key="2">
    <source>
        <dbReference type="ARBA" id="ARBA00012438"/>
    </source>
</evidence>
<evidence type="ECO:0000256" key="1">
    <source>
        <dbReference type="ARBA" id="ARBA00000085"/>
    </source>
</evidence>
<dbReference type="Proteomes" id="UP000051324">
    <property type="component" value="Unassembled WGS sequence"/>
</dbReference>
<dbReference type="OrthoDB" id="9797605at2"/>
<keyword evidence="8" id="KW-1185">Reference proteome</keyword>
<dbReference type="eggNOG" id="COG4585">
    <property type="taxonomic scope" value="Bacteria"/>
</dbReference>